<protein>
    <submittedName>
        <fullName evidence="2">Uncharacterized protein</fullName>
    </submittedName>
</protein>
<reference evidence="2 3" key="2">
    <citation type="journal article" date="2008" name="Nature">
        <title>The Phaeodactylum genome reveals the evolutionary history of diatom genomes.</title>
        <authorList>
            <person name="Bowler C."/>
            <person name="Allen A.E."/>
            <person name="Badger J.H."/>
            <person name="Grimwood J."/>
            <person name="Jabbari K."/>
            <person name="Kuo A."/>
            <person name="Maheswari U."/>
            <person name="Martens C."/>
            <person name="Maumus F."/>
            <person name="Otillar R.P."/>
            <person name="Rayko E."/>
            <person name="Salamov A."/>
            <person name="Vandepoele K."/>
            <person name="Beszteri B."/>
            <person name="Gruber A."/>
            <person name="Heijde M."/>
            <person name="Katinka M."/>
            <person name="Mock T."/>
            <person name="Valentin K."/>
            <person name="Verret F."/>
            <person name="Berges J.A."/>
            <person name="Brownlee C."/>
            <person name="Cadoret J.P."/>
            <person name="Chiovitti A."/>
            <person name="Choi C.J."/>
            <person name="Coesel S."/>
            <person name="De Martino A."/>
            <person name="Detter J.C."/>
            <person name="Durkin C."/>
            <person name="Falciatore A."/>
            <person name="Fournet J."/>
            <person name="Haruta M."/>
            <person name="Huysman M.J."/>
            <person name="Jenkins B.D."/>
            <person name="Jiroutova K."/>
            <person name="Jorgensen R.E."/>
            <person name="Joubert Y."/>
            <person name="Kaplan A."/>
            <person name="Kroger N."/>
            <person name="Kroth P.G."/>
            <person name="La Roche J."/>
            <person name="Lindquist E."/>
            <person name="Lommer M."/>
            <person name="Martin-Jezequel V."/>
            <person name="Lopez P.J."/>
            <person name="Lucas S."/>
            <person name="Mangogna M."/>
            <person name="McGinnis K."/>
            <person name="Medlin L.K."/>
            <person name="Montsant A."/>
            <person name="Oudot-Le Secq M.P."/>
            <person name="Napoli C."/>
            <person name="Obornik M."/>
            <person name="Parker M.S."/>
            <person name="Petit J.L."/>
            <person name="Porcel B.M."/>
            <person name="Poulsen N."/>
            <person name="Robison M."/>
            <person name="Rychlewski L."/>
            <person name="Rynearson T.A."/>
            <person name="Schmutz J."/>
            <person name="Shapiro H."/>
            <person name="Siaut M."/>
            <person name="Stanley M."/>
            <person name="Sussman M.R."/>
            <person name="Taylor A.R."/>
            <person name="Vardi A."/>
            <person name="von Dassow P."/>
            <person name="Vyverman W."/>
            <person name="Willis A."/>
            <person name="Wyrwicz L.S."/>
            <person name="Rokhsar D.S."/>
            <person name="Weissenbach J."/>
            <person name="Armbrust E.V."/>
            <person name="Green B.R."/>
            <person name="Van de Peer Y."/>
            <person name="Grigoriev I.V."/>
        </authorList>
    </citation>
    <scope>NUCLEOTIDE SEQUENCE [LARGE SCALE GENOMIC DNA]</scope>
    <source>
        <strain evidence="2 3">CCMP1335</strain>
    </source>
</reference>
<accession>B8LBH4</accession>
<feature type="region of interest" description="Disordered" evidence="1">
    <location>
        <begin position="49"/>
        <end position="75"/>
    </location>
</feature>
<gene>
    <name evidence="2" type="ORF">THAPSDRAFT_24385</name>
</gene>
<sequence length="155" mass="16897">MVYIKELIMASCLVTSSQAFVVKSSNVHTASRSSTTALNAESSTSLQYRQGSDWDSPLSTSTSLHATGTNGQSMSSRVHVLSVNDEHDIESRIEAALVSARDMDRRYGLCTPNSIKAWQVVDDLYAASAASQLVEEKVKSVLGEESSIWSLYERS</sequence>
<reference evidence="2 3" key="1">
    <citation type="journal article" date="2004" name="Science">
        <title>The genome of the diatom Thalassiosira pseudonana: ecology, evolution, and metabolism.</title>
        <authorList>
            <person name="Armbrust E.V."/>
            <person name="Berges J.A."/>
            <person name="Bowler C."/>
            <person name="Green B.R."/>
            <person name="Martinez D."/>
            <person name="Putnam N.H."/>
            <person name="Zhou S."/>
            <person name="Allen A.E."/>
            <person name="Apt K.E."/>
            <person name="Bechner M."/>
            <person name="Brzezinski M.A."/>
            <person name="Chaal B.K."/>
            <person name="Chiovitti A."/>
            <person name="Davis A.K."/>
            <person name="Demarest M.S."/>
            <person name="Detter J.C."/>
            <person name="Glavina T."/>
            <person name="Goodstein D."/>
            <person name="Hadi M.Z."/>
            <person name="Hellsten U."/>
            <person name="Hildebrand M."/>
            <person name="Jenkins B.D."/>
            <person name="Jurka J."/>
            <person name="Kapitonov V.V."/>
            <person name="Kroger N."/>
            <person name="Lau W.W."/>
            <person name="Lane T.W."/>
            <person name="Larimer F.W."/>
            <person name="Lippmeier J.C."/>
            <person name="Lucas S."/>
            <person name="Medina M."/>
            <person name="Montsant A."/>
            <person name="Obornik M."/>
            <person name="Parker M.S."/>
            <person name="Palenik B."/>
            <person name="Pazour G.J."/>
            <person name="Richardson P.M."/>
            <person name="Rynearson T.A."/>
            <person name="Saito M.A."/>
            <person name="Schwartz D.C."/>
            <person name="Thamatrakoln K."/>
            <person name="Valentin K."/>
            <person name="Vardi A."/>
            <person name="Wilkerson F.P."/>
            <person name="Rokhsar D.S."/>
        </authorList>
    </citation>
    <scope>NUCLEOTIDE SEQUENCE [LARGE SCALE GENOMIC DNA]</scope>
    <source>
        <strain evidence="2 3">CCMP1335</strain>
    </source>
</reference>
<dbReference type="HOGENOM" id="CLU_1699108_0_0_1"/>
<organism evidence="2 3">
    <name type="scientific">Thalassiosira pseudonana</name>
    <name type="common">Marine diatom</name>
    <name type="synonym">Cyclotella nana</name>
    <dbReference type="NCBI Taxonomy" id="35128"/>
    <lineage>
        <taxon>Eukaryota</taxon>
        <taxon>Sar</taxon>
        <taxon>Stramenopiles</taxon>
        <taxon>Ochrophyta</taxon>
        <taxon>Bacillariophyta</taxon>
        <taxon>Coscinodiscophyceae</taxon>
        <taxon>Thalassiosirophycidae</taxon>
        <taxon>Thalassiosirales</taxon>
        <taxon>Thalassiosiraceae</taxon>
        <taxon>Thalassiosira</taxon>
    </lineage>
</organism>
<dbReference type="PaxDb" id="35128-Thaps24385"/>
<feature type="compositionally biased region" description="Polar residues" evidence="1">
    <location>
        <begin position="57"/>
        <end position="75"/>
    </location>
</feature>
<name>B8LBH4_THAPS</name>
<evidence type="ECO:0000313" key="3">
    <source>
        <dbReference type="Proteomes" id="UP000001449"/>
    </source>
</evidence>
<dbReference type="EMBL" id="DS999415">
    <property type="protein sequence ID" value="EED87180.1"/>
    <property type="molecule type" value="Genomic_DNA"/>
</dbReference>
<dbReference type="Proteomes" id="UP000001449">
    <property type="component" value="Chromosome 11"/>
</dbReference>
<dbReference type="InParanoid" id="B8LBH4"/>
<proteinExistence type="predicted"/>
<dbReference type="AlphaFoldDB" id="B8LBH4"/>
<keyword evidence="3" id="KW-1185">Reference proteome</keyword>
<dbReference type="RefSeq" id="XP_002296484.1">
    <property type="nucleotide sequence ID" value="XM_002296448.1"/>
</dbReference>
<evidence type="ECO:0000313" key="2">
    <source>
        <dbReference type="EMBL" id="EED87180.1"/>
    </source>
</evidence>
<dbReference type="GeneID" id="7445411"/>
<evidence type="ECO:0000256" key="1">
    <source>
        <dbReference type="SAM" id="MobiDB-lite"/>
    </source>
</evidence>
<dbReference type="KEGG" id="tps:THAPSDRAFT_24385"/>